<dbReference type="RefSeq" id="WP_091102749.1">
    <property type="nucleotide sequence ID" value="NZ_FNXE01000069.1"/>
</dbReference>
<dbReference type="AlphaFoldDB" id="A0A1H6MMI0"/>
<reference evidence="1 2" key="1">
    <citation type="submission" date="2016-10" db="EMBL/GenBank/DDBJ databases">
        <authorList>
            <person name="de Groot N.N."/>
        </authorList>
    </citation>
    <scope>NUCLEOTIDE SEQUENCE [LARGE SCALE GENOMIC DNA]</scope>
    <source>
        <strain evidence="1 2">CGMCC 1.10825</strain>
    </source>
</reference>
<dbReference type="Proteomes" id="UP000199634">
    <property type="component" value="Unassembled WGS sequence"/>
</dbReference>
<organism evidence="1 2">
    <name type="scientific">Paenimyroides marinum</name>
    <dbReference type="NCBI Taxonomy" id="1159016"/>
    <lineage>
        <taxon>Bacteria</taxon>
        <taxon>Pseudomonadati</taxon>
        <taxon>Bacteroidota</taxon>
        <taxon>Flavobacteriia</taxon>
        <taxon>Flavobacteriales</taxon>
        <taxon>Flavobacteriaceae</taxon>
        <taxon>Paenimyroides</taxon>
    </lineage>
</organism>
<protein>
    <recommendedName>
        <fullName evidence="3">Carboxypeptidase-like regulatory domain-containing protein</fullName>
    </recommendedName>
</protein>
<evidence type="ECO:0000313" key="2">
    <source>
        <dbReference type="Proteomes" id="UP000199634"/>
    </source>
</evidence>
<gene>
    <name evidence="1" type="ORF">SAMN02927937_02846</name>
</gene>
<accession>A0A1H6MMI0</accession>
<dbReference type="EMBL" id="FNXE01000069">
    <property type="protein sequence ID" value="SEI03011.1"/>
    <property type="molecule type" value="Genomic_DNA"/>
</dbReference>
<name>A0A1H6MMI0_9FLAO</name>
<evidence type="ECO:0000313" key="1">
    <source>
        <dbReference type="EMBL" id="SEI03011.1"/>
    </source>
</evidence>
<evidence type="ECO:0008006" key="3">
    <source>
        <dbReference type="Google" id="ProtNLM"/>
    </source>
</evidence>
<proteinExistence type="predicted"/>
<sequence>MKQLLIFFLLTMPSVAQKTYFVKDKDTHNPIAYCSVYTVDGLFKINSEQDGSFGVPDEFLKNTFVFDAVGYEPKQQLLNNIVLLEPKREVLEEIVIVPKLETKKTKVGSVKKAKQRIGFSTGIIENTWSFGRFFAFDNEIEETPYLKEVAFRLHARQKVATYGVKIYEADENGFPTELLHDELIIGKIEKRKRISKIDLSPYNIMIPKNGIVVVFEWLTIQSNYYEYEYYSERDKKTKTGKGYNPTIKATTTADQKQSLIKYYVITKNKWENITQSFLLEHTDKGKYPLIMCELTLTN</sequence>
<dbReference type="OrthoDB" id="914976at2"/>
<dbReference type="STRING" id="1159016.SAMN02927937_02846"/>
<keyword evidence="2" id="KW-1185">Reference proteome</keyword>